<keyword evidence="2" id="KW-0479">Metal-binding</keyword>
<feature type="domain" description="HpcH/HpaI aldolase/citrate lyase" evidence="4">
    <location>
        <begin position="18"/>
        <end position="237"/>
    </location>
</feature>
<dbReference type="GO" id="GO:0046872">
    <property type="term" value="F:metal ion binding"/>
    <property type="evidence" value="ECO:0007669"/>
    <property type="project" value="UniProtKB-KW"/>
</dbReference>
<dbReference type="InterPro" id="IPR040442">
    <property type="entry name" value="Pyrv_kinase-like_dom_sf"/>
</dbReference>
<dbReference type="STRING" id="1123069.ruthe_01359"/>
<dbReference type="GO" id="GO:0005737">
    <property type="term" value="C:cytoplasm"/>
    <property type="evidence" value="ECO:0007669"/>
    <property type="project" value="TreeGrafter"/>
</dbReference>
<dbReference type="InterPro" id="IPR015813">
    <property type="entry name" value="Pyrv/PenolPyrv_kinase-like_dom"/>
</dbReference>
<dbReference type="OrthoDB" id="9802624at2"/>
<dbReference type="GO" id="GO:0016832">
    <property type="term" value="F:aldehyde-lyase activity"/>
    <property type="evidence" value="ECO:0007669"/>
    <property type="project" value="TreeGrafter"/>
</dbReference>
<evidence type="ECO:0000256" key="2">
    <source>
        <dbReference type="ARBA" id="ARBA00022723"/>
    </source>
</evidence>
<dbReference type="InterPro" id="IPR050251">
    <property type="entry name" value="HpcH-HpaI_aldolase"/>
</dbReference>
<evidence type="ECO:0000259" key="4">
    <source>
        <dbReference type="Pfam" id="PF03328"/>
    </source>
</evidence>
<name>S9R3J0_9RHOB</name>
<comment type="similarity">
    <text evidence="1">Belongs to the HpcH/HpaI aldolase family.</text>
</comment>
<dbReference type="PANTHER" id="PTHR30502">
    <property type="entry name" value="2-KETO-3-DEOXY-L-RHAMNONATE ALDOLASE"/>
    <property type="match status" value="1"/>
</dbReference>
<dbReference type="Proteomes" id="UP000015346">
    <property type="component" value="Unassembled WGS sequence"/>
</dbReference>
<dbReference type="PANTHER" id="PTHR30502:SF0">
    <property type="entry name" value="PHOSPHOENOLPYRUVATE CARBOXYLASE FAMILY PROTEIN"/>
    <property type="match status" value="1"/>
</dbReference>
<evidence type="ECO:0000313" key="5">
    <source>
        <dbReference type="EMBL" id="EPX86543.1"/>
    </source>
</evidence>
<dbReference type="EMBL" id="AOLV01000010">
    <property type="protein sequence ID" value="EPX86543.1"/>
    <property type="molecule type" value="Genomic_DNA"/>
</dbReference>
<evidence type="ECO:0000313" key="6">
    <source>
        <dbReference type="Proteomes" id="UP000015346"/>
    </source>
</evidence>
<dbReference type="Pfam" id="PF03328">
    <property type="entry name" value="HpcH_HpaI"/>
    <property type="match status" value="1"/>
</dbReference>
<proteinExistence type="inferred from homology"/>
<dbReference type="EC" id="4.1.2.-" evidence="5"/>
<organism evidence="5 6">
    <name type="scientific">Rubellimicrobium thermophilum DSM 16684</name>
    <dbReference type="NCBI Taxonomy" id="1123069"/>
    <lineage>
        <taxon>Bacteria</taxon>
        <taxon>Pseudomonadati</taxon>
        <taxon>Pseudomonadota</taxon>
        <taxon>Alphaproteobacteria</taxon>
        <taxon>Rhodobacterales</taxon>
        <taxon>Roseobacteraceae</taxon>
        <taxon>Rubellimicrobium</taxon>
    </lineage>
</organism>
<dbReference type="InterPro" id="IPR005000">
    <property type="entry name" value="Aldolase/citrate-lyase_domain"/>
</dbReference>
<sequence length="256" mass="27194">MDMPVNRFRRRLGAGETQIGLWVTAPGGYLAEVVAPAGFDWLCFDTEHSPNDPIGVIAQMQAAAAWPVSAICRPAWNDPVLIKRFLDAGAQTLLIPYVQSAAEAEAAVRAMRYPPRGMRGVSLLTRANRFGRVADYLDRAEEELCLLVQIETPEALSRIEEIAAVDGVDGLFIGPSDLATAMGERGLSDALRAAVEEAIPRIVATGKAAGILTTPDFARRCADLGATVLGIGVDIAILARGADALAQGFRQAGTKP</sequence>
<keyword evidence="6" id="KW-1185">Reference proteome</keyword>
<accession>S9R3J0</accession>
<evidence type="ECO:0000256" key="3">
    <source>
        <dbReference type="ARBA" id="ARBA00023239"/>
    </source>
</evidence>
<gene>
    <name evidence="5" type="ORF">ruthe_01359</name>
</gene>
<comment type="caution">
    <text evidence="5">The sequence shown here is derived from an EMBL/GenBank/DDBJ whole genome shotgun (WGS) entry which is preliminary data.</text>
</comment>
<dbReference type="PATRIC" id="fig|1123069.3.peg.1332"/>
<evidence type="ECO:0000256" key="1">
    <source>
        <dbReference type="ARBA" id="ARBA00005568"/>
    </source>
</evidence>
<dbReference type="HOGENOM" id="CLU_059964_1_0_5"/>
<dbReference type="RefSeq" id="WP_021097451.1">
    <property type="nucleotide sequence ID" value="NZ_KE557320.1"/>
</dbReference>
<dbReference type="Gene3D" id="3.20.20.60">
    <property type="entry name" value="Phosphoenolpyruvate-binding domains"/>
    <property type="match status" value="1"/>
</dbReference>
<dbReference type="SUPFAM" id="SSF51621">
    <property type="entry name" value="Phosphoenolpyruvate/pyruvate domain"/>
    <property type="match status" value="1"/>
</dbReference>
<reference evidence="5 6" key="1">
    <citation type="journal article" date="2013" name="Stand. Genomic Sci.">
        <title>Genome sequence of the reddish-pigmented Rubellimicrobium thermophilum type strain (DSM 16684(T)), a member of the Roseobacter clade.</title>
        <authorList>
            <person name="Fiebig A."/>
            <person name="Riedel T."/>
            <person name="Gronow S."/>
            <person name="Petersen J."/>
            <person name="Klenk H.P."/>
            <person name="Goker M."/>
        </authorList>
    </citation>
    <scope>NUCLEOTIDE SEQUENCE [LARGE SCALE GENOMIC DNA]</scope>
    <source>
        <strain evidence="5 6">DSM 16684</strain>
    </source>
</reference>
<dbReference type="AlphaFoldDB" id="S9R3J0"/>
<protein>
    <submittedName>
        <fullName evidence="5">2,4-dihydroxyhept-2-enedioate aldolase</fullName>
        <ecNumber evidence="5">4.1.2.-</ecNumber>
    </submittedName>
</protein>
<keyword evidence="3 5" id="KW-0456">Lyase</keyword>